<evidence type="ECO:0000256" key="1">
    <source>
        <dbReference type="SAM" id="Coils"/>
    </source>
</evidence>
<evidence type="ECO:0000313" key="4">
    <source>
        <dbReference type="Proteomes" id="UP001175211"/>
    </source>
</evidence>
<dbReference type="Proteomes" id="UP001175211">
    <property type="component" value="Unassembled WGS sequence"/>
</dbReference>
<feature type="region of interest" description="Disordered" evidence="2">
    <location>
        <begin position="667"/>
        <end position="699"/>
    </location>
</feature>
<keyword evidence="4" id="KW-1185">Reference proteome</keyword>
<reference evidence="3" key="1">
    <citation type="submission" date="2023-06" db="EMBL/GenBank/DDBJ databases">
        <authorList>
            <consortium name="Lawrence Berkeley National Laboratory"/>
            <person name="Ahrendt S."/>
            <person name="Sahu N."/>
            <person name="Indic B."/>
            <person name="Wong-Bajracharya J."/>
            <person name="Merenyi Z."/>
            <person name="Ke H.-M."/>
            <person name="Monk M."/>
            <person name="Kocsube S."/>
            <person name="Drula E."/>
            <person name="Lipzen A."/>
            <person name="Balint B."/>
            <person name="Henrissat B."/>
            <person name="Andreopoulos B."/>
            <person name="Martin F.M."/>
            <person name="Harder C.B."/>
            <person name="Rigling D."/>
            <person name="Ford K.L."/>
            <person name="Foster G.D."/>
            <person name="Pangilinan J."/>
            <person name="Papanicolaou A."/>
            <person name="Barry K."/>
            <person name="LaButti K."/>
            <person name="Viragh M."/>
            <person name="Koriabine M."/>
            <person name="Yan M."/>
            <person name="Riley R."/>
            <person name="Champramary S."/>
            <person name="Plett K.L."/>
            <person name="Tsai I.J."/>
            <person name="Slot J."/>
            <person name="Sipos G."/>
            <person name="Plett J."/>
            <person name="Nagy L.G."/>
            <person name="Grigoriev I.V."/>
        </authorList>
    </citation>
    <scope>NUCLEOTIDE SEQUENCE</scope>
    <source>
        <strain evidence="3">CCBAS 213</strain>
    </source>
</reference>
<evidence type="ECO:0000256" key="2">
    <source>
        <dbReference type="SAM" id="MobiDB-lite"/>
    </source>
</evidence>
<organism evidence="3 4">
    <name type="scientific">Armillaria tabescens</name>
    <name type="common">Ringless honey mushroom</name>
    <name type="synonym">Agaricus tabescens</name>
    <dbReference type="NCBI Taxonomy" id="1929756"/>
    <lineage>
        <taxon>Eukaryota</taxon>
        <taxon>Fungi</taxon>
        <taxon>Dikarya</taxon>
        <taxon>Basidiomycota</taxon>
        <taxon>Agaricomycotina</taxon>
        <taxon>Agaricomycetes</taxon>
        <taxon>Agaricomycetidae</taxon>
        <taxon>Agaricales</taxon>
        <taxon>Marasmiineae</taxon>
        <taxon>Physalacriaceae</taxon>
        <taxon>Desarmillaria</taxon>
    </lineage>
</organism>
<dbReference type="RefSeq" id="XP_060334801.1">
    <property type="nucleotide sequence ID" value="XM_060480637.1"/>
</dbReference>
<feature type="region of interest" description="Disordered" evidence="2">
    <location>
        <begin position="497"/>
        <end position="523"/>
    </location>
</feature>
<feature type="compositionally biased region" description="Polar residues" evidence="2">
    <location>
        <begin position="683"/>
        <end position="699"/>
    </location>
</feature>
<dbReference type="AlphaFoldDB" id="A0AA39NDB0"/>
<keyword evidence="1" id="KW-0175">Coiled coil</keyword>
<feature type="region of interest" description="Disordered" evidence="2">
    <location>
        <begin position="762"/>
        <end position="795"/>
    </location>
</feature>
<feature type="region of interest" description="Disordered" evidence="2">
    <location>
        <begin position="431"/>
        <end position="477"/>
    </location>
</feature>
<protein>
    <submittedName>
        <fullName evidence="3">Uncharacterized protein</fullName>
    </submittedName>
</protein>
<sequence length="795" mass="88197">MHSDEHPLSLELASLKAAVSRFQDEAHSASVKLQRQALNTSNSHERLIQLERENAVLRSELSVLRANPHPDTSESHPAVLQSQELTLSLRRLSDKLSLTEDALLERTTELAHANAELTKAKDAAEGAYALAARIRGREEDGKVRERDLEKQLREALEHNKMSDLVVNEYADYVRSLDGKTSMSPRLPPNTSLSEAKSGIHKLFDDFSLESEELKAKVDHLEGELATVLSKYEVEMRNKENDRVELAKALAELEKLKLEDNSAAKMVSRYMKFSQSATNRLQASLVSMKERHAATVNTLSTQISVLSSQLDQSRADTEKLRLALDEVGGDVMREAFGRRREVSLRIRMVAREESIEEWLRRWALRAEEGIERGDDASTLLERMLRDAHAFAADLNGPSESMGRIIVTENAVETLVEELRTQTARRLELEKLVVVPPTPAHQKNLPEPPAPEEMRDDPEEDRAAEKAGESESPQDKSKMIDIHQPSPRLASQSISVFDELTPSESSSSSSTLIASDPVPFPTKDDPSLLAELKQVSRRYDDMQRAFRDCHHALQELKNQLSATNSSQVLYTATERLNDYAEDARVELEIRIADEALLVHGFETILTVPGALADKSGESPTLKEVEAQIDAFISGSDPAVKRAQQILSQKLDDIQHDIAAIKRAIHDPDLLSPIPPSPSSAATGWMSWTSRPSSPSATTFGSVMTNPKLRQAQSMNFQTRKDPYTNLGLRVSMPLSPPVSSVSVENRGPRPRTLSAMYSLGLARNASGTLGGGLIPPTPSRESHVEETEDEDDDDDVE</sequence>
<feature type="compositionally biased region" description="Acidic residues" evidence="2">
    <location>
        <begin position="784"/>
        <end position="795"/>
    </location>
</feature>
<evidence type="ECO:0000313" key="3">
    <source>
        <dbReference type="EMBL" id="KAK0463491.1"/>
    </source>
</evidence>
<feature type="coiled-coil region" evidence="1">
    <location>
        <begin position="203"/>
        <end position="260"/>
    </location>
</feature>
<dbReference type="GeneID" id="85364185"/>
<dbReference type="EMBL" id="JAUEPS010000007">
    <property type="protein sequence ID" value="KAK0463491.1"/>
    <property type="molecule type" value="Genomic_DNA"/>
</dbReference>
<accession>A0AA39NDB0</accession>
<comment type="caution">
    <text evidence="3">The sequence shown here is derived from an EMBL/GenBank/DDBJ whole genome shotgun (WGS) entry which is preliminary data.</text>
</comment>
<feature type="compositionally biased region" description="Basic and acidic residues" evidence="2">
    <location>
        <begin position="459"/>
        <end position="477"/>
    </location>
</feature>
<proteinExistence type="predicted"/>
<name>A0AA39NDB0_ARMTA</name>
<gene>
    <name evidence="3" type="ORF">EV420DRAFT_1760786</name>
</gene>